<dbReference type="InterPro" id="IPR013767">
    <property type="entry name" value="PAS_fold"/>
</dbReference>
<evidence type="ECO:0000256" key="2">
    <source>
        <dbReference type="ARBA" id="ARBA00023163"/>
    </source>
</evidence>
<dbReference type="InterPro" id="IPR007050">
    <property type="entry name" value="HTH_bacterioopsin"/>
</dbReference>
<protein>
    <recommendedName>
        <fullName evidence="4">PAS domain-containing protein</fullName>
    </recommendedName>
</protein>
<dbReference type="EMBL" id="FODV01000001">
    <property type="protein sequence ID" value="SEO24946.1"/>
    <property type="molecule type" value="Genomic_DNA"/>
</dbReference>
<evidence type="ECO:0000256" key="1">
    <source>
        <dbReference type="ARBA" id="ARBA00023015"/>
    </source>
</evidence>
<dbReference type="PANTHER" id="PTHR34236">
    <property type="entry name" value="DIMETHYL SULFOXIDE REDUCTASE TRANSCRIPTIONAL ACTIVATOR"/>
    <property type="match status" value="1"/>
</dbReference>
<dbReference type="InterPro" id="IPR029016">
    <property type="entry name" value="GAF-like_dom_sf"/>
</dbReference>
<dbReference type="InterPro" id="IPR036388">
    <property type="entry name" value="WH-like_DNA-bd_sf"/>
</dbReference>
<sequence>MPSDGRSGTRGRVHEREPLSTDALAADDGDERLPYASLFVTSTGGVLTWNDDARRLLGYRSDEILGRLVSAFYTPEDVADGVPRRLLAKAEIEGHAESTRWQVRVDGSRFRAEIAVTVVVDDEELCGFTMVVAEATEGTRRRDPTRRRPRELRETTHRRERDELAADHLDCLLRGLVRQVVDLPSRDRLERTLCRRLVDSGRYRFAAVGEPTVDDREFTLRAVAGDDGVHEAMAQAATDAGFVHPAVEAFGADRCIAVSDVPTNPDIPEAVRSVAVAHDVLAVVAVPLSFGETAYGVLVVYATTPEAFGERERATFDLLGRTVGLASNAVRTRQLLFADSIVELELRSTDPSSFLVDLSSRCDCVCHLDGQVVAAEDRVVQYVRVVGVSPETALACVESHDEVEAVCLVTADETTALLAVTVAVSGSKRLLETGAYVRSAVAEDGVSTVVVDVAKGEHVRSVVDAFRSAYPESRVVGKRERDRPPQPTMEFRHRLSNRLTERQRAALEAAYLAGYFEWPRGSTAEEIAAIMGISSATLHYHLRRAQHELVEAYLDVGEP</sequence>
<evidence type="ECO:0000259" key="4">
    <source>
        <dbReference type="PROSITE" id="PS50112"/>
    </source>
</evidence>
<dbReference type="PANTHER" id="PTHR34236:SF1">
    <property type="entry name" value="DIMETHYL SULFOXIDE REDUCTASE TRANSCRIPTIONAL ACTIVATOR"/>
    <property type="match status" value="1"/>
</dbReference>
<proteinExistence type="predicted"/>
<feature type="domain" description="PAS" evidence="4">
    <location>
        <begin position="31"/>
        <end position="77"/>
    </location>
</feature>
<name>A0A1H8N5X9_9EURY</name>
<dbReference type="Pfam" id="PF04967">
    <property type="entry name" value="HTH_10"/>
    <property type="match status" value="1"/>
</dbReference>
<dbReference type="CDD" id="cd00130">
    <property type="entry name" value="PAS"/>
    <property type="match status" value="1"/>
</dbReference>
<dbReference type="InterPro" id="IPR013324">
    <property type="entry name" value="RNA_pol_sigma_r3/r4-like"/>
</dbReference>
<dbReference type="SUPFAM" id="SSF55785">
    <property type="entry name" value="PYP-like sensor domain (PAS domain)"/>
    <property type="match status" value="1"/>
</dbReference>
<feature type="region of interest" description="Disordered" evidence="3">
    <location>
        <begin position="137"/>
        <end position="158"/>
    </location>
</feature>
<keyword evidence="2" id="KW-0804">Transcription</keyword>
<organism evidence="5 6">
    <name type="scientific">Halogranum amylolyticum</name>
    <dbReference type="NCBI Taxonomy" id="660520"/>
    <lineage>
        <taxon>Archaea</taxon>
        <taxon>Methanobacteriati</taxon>
        <taxon>Methanobacteriota</taxon>
        <taxon>Stenosarchaea group</taxon>
        <taxon>Halobacteria</taxon>
        <taxon>Halobacteriales</taxon>
        <taxon>Haloferacaceae</taxon>
    </lineage>
</organism>
<dbReference type="InterPro" id="IPR003018">
    <property type="entry name" value="GAF"/>
</dbReference>
<accession>A0A1H8N5X9</accession>
<evidence type="ECO:0000313" key="6">
    <source>
        <dbReference type="Proteomes" id="UP000199126"/>
    </source>
</evidence>
<dbReference type="GO" id="GO:0006355">
    <property type="term" value="P:regulation of DNA-templated transcription"/>
    <property type="evidence" value="ECO:0007669"/>
    <property type="project" value="InterPro"/>
</dbReference>
<dbReference type="SUPFAM" id="SSF55781">
    <property type="entry name" value="GAF domain-like"/>
    <property type="match status" value="1"/>
</dbReference>
<dbReference type="InterPro" id="IPR000014">
    <property type="entry name" value="PAS"/>
</dbReference>
<dbReference type="NCBIfam" id="TIGR00229">
    <property type="entry name" value="sensory_box"/>
    <property type="match status" value="1"/>
</dbReference>
<dbReference type="AlphaFoldDB" id="A0A1H8N5X9"/>
<dbReference type="InterPro" id="IPR031803">
    <property type="entry name" value="BAT_GAF/HTH-assoc"/>
</dbReference>
<dbReference type="PROSITE" id="PS50112">
    <property type="entry name" value="PAS"/>
    <property type="match status" value="1"/>
</dbReference>
<dbReference type="RefSeq" id="WP_089820711.1">
    <property type="nucleotide sequence ID" value="NZ_FODV01000001.1"/>
</dbReference>
<dbReference type="Gene3D" id="1.10.10.10">
    <property type="entry name" value="Winged helix-like DNA-binding domain superfamily/Winged helix DNA-binding domain"/>
    <property type="match status" value="1"/>
</dbReference>
<feature type="region of interest" description="Disordered" evidence="3">
    <location>
        <begin position="1"/>
        <end position="26"/>
    </location>
</feature>
<keyword evidence="1" id="KW-0805">Transcription regulation</keyword>
<dbReference type="SUPFAM" id="SSF88659">
    <property type="entry name" value="Sigma3 and sigma4 domains of RNA polymerase sigma factors"/>
    <property type="match status" value="1"/>
</dbReference>
<keyword evidence="6" id="KW-1185">Reference proteome</keyword>
<dbReference type="Pfam" id="PF00989">
    <property type="entry name" value="PAS"/>
    <property type="match status" value="1"/>
</dbReference>
<dbReference type="Pfam" id="PF13185">
    <property type="entry name" value="GAF_2"/>
    <property type="match status" value="1"/>
</dbReference>
<gene>
    <name evidence="5" type="ORF">SAMN04487948_101333</name>
</gene>
<dbReference type="Pfam" id="PF15915">
    <property type="entry name" value="BAT"/>
    <property type="match status" value="1"/>
</dbReference>
<reference evidence="6" key="1">
    <citation type="submission" date="2016-10" db="EMBL/GenBank/DDBJ databases">
        <authorList>
            <person name="Varghese N."/>
            <person name="Submissions S."/>
        </authorList>
    </citation>
    <scope>NUCLEOTIDE SEQUENCE [LARGE SCALE GENOMIC DNA]</scope>
    <source>
        <strain evidence="6">CGMCC 1.10121</strain>
    </source>
</reference>
<dbReference type="OrthoDB" id="234125at2157"/>
<dbReference type="Gene3D" id="3.30.450.20">
    <property type="entry name" value="PAS domain"/>
    <property type="match status" value="1"/>
</dbReference>
<dbReference type="Gene3D" id="3.30.450.40">
    <property type="match status" value="1"/>
</dbReference>
<dbReference type="InterPro" id="IPR035965">
    <property type="entry name" value="PAS-like_dom_sf"/>
</dbReference>
<evidence type="ECO:0000313" key="5">
    <source>
        <dbReference type="EMBL" id="SEO24946.1"/>
    </source>
</evidence>
<evidence type="ECO:0000256" key="3">
    <source>
        <dbReference type="SAM" id="MobiDB-lite"/>
    </source>
</evidence>
<dbReference type="Proteomes" id="UP000199126">
    <property type="component" value="Unassembled WGS sequence"/>
</dbReference>